<feature type="compositionally biased region" description="Low complexity" evidence="5">
    <location>
        <begin position="1"/>
        <end position="13"/>
    </location>
</feature>
<feature type="region of interest" description="Disordered" evidence="5">
    <location>
        <begin position="239"/>
        <end position="273"/>
    </location>
</feature>
<feature type="region of interest" description="Disordered" evidence="5">
    <location>
        <begin position="1"/>
        <end position="36"/>
    </location>
</feature>
<feature type="transmembrane region" description="Helical" evidence="6">
    <location>
        <begin position="546"/>
        <end position="565"/>
    </location>
</feature>
<keyword evidence="3 6" id="KW-1133">Transmembrane helix</keyword>
<feature type="transmembrane region" description="Helical" evidence="6">
    <location>
        <begin position="577"/>
        <end position="598"/>
    </location>
</feature>
<feature type="transmembrane region" description="Helical" evidence="6">
    <location>
        <begin position="648"/>
        <end position="665"/>
    </location>
</feature>
<evidence type="ECO:0000256" key="1">
    <source>
        <dbReference type="ARBA" id="ARBA00004141"/>
    </source>
</evidence>
<reference evidence="7 8" key="1">
    <citation type="submission" date="2023-08" db="EMBL/GenBank/DDBJ databases">
        <title>Annotated Genome Sequence of Vanrija albida AlHP1.</title>
        <authorList>
            <person name="Herzog R."/>
        </authorList>
    </citation>
    <scope>NUCLEOTIDE SEQUENCE [LARGE SCALE GENOMIC DNA]</scope>
    <source>
        <strain evidence="7 8">AlHP1</strain>
    </source>
</reference>
<proteinExistence type="predicted"/>
<dbReference type="EMBL" id="JBBXJM010000002">
    <property type="protein sequence ID" value="KAL1411924.1"/>
    <property type="molecule type" value="Genomic_DNA"/>
</dbReference>
<evidence type="ECO:0000256" key="6">
    <source>
        <dbReference type="SAM" id="Phobius"/>
    </source>
</evidence>
<keyword evidence="8" id="KW-1185">Reference proteome</keyword>
<evidence type="ECO:0000313" key="8">
    <source>
        <dbReference type="Proteomes" id="UP001565368"/>
    </source>
</evidence>
<dbReference type="PANTHER" id="PTHR20855">
    <property type="entry name" value="ADIPOR/PROGESTIN RECEPTOR-RELATED"/>
    <property type="match status" value="1"/>
</dbReference>
<evidence type="ECO:0000256" key="4">
    <source>
        <dbReference type="ARBA" id="ARBA00023136"/>
    </source>
</evidence>
<evidence type="ECO:0000256" key="3">
    <source>
        <dbReference type="ARBA" id="ARBA00022989"/>
    </source>
</evidence>
<feature type="transmembrane region" description="Helical" evidence="6">
    <location>
        <begin position="480"/>
        <end position="500"/>
    </location>
</feature>
<evidence type="ECO:0000256" key="5">
    <source>
        <dbReference type="SAM" id="MobiDB-lite"/>
    </source>
</evidence>
<feature type="region of interest" description="Disordered" evidence="5">
    <location>
        <begin position="60"/>
        <end position="139"/>
    </location>
</feature>
<keyword evidence="4 6" id="KW-0472">Membrane</keyword>
<gene>
    <name evidence="7" type="primary">IZH3</name>
    <name evidence="7" type="ORF">Q8F55_002910</name>
</gene>
<sequence length="698" mass="77431">MSTTSPAQASPSSWRRRLSHPDIGDPSSYLPSLSLPSVSGLRSAVLTYLGEVENALRDKLAGEYSAGPDSGSAGSPPPSSEDETDEHEHDHATSSPDDYFTYGESTALRTPRHSEFELRRRQYHARSPALSGSSNGEDDANVRMLDYLSSLRAEIASYANSAPGFALGSSLSSQREWIRGLPGRLRTVDLGLGEPGAWPDPLSASSRAGSRAVQGARKRVIDLVHTLLPPDDWAGWETLGWEEGGDDADAGATDTTPQRPRQQQPHAYPRRAHAKTFSFDERALHSDDEDEFVEPAYLFPNRTPGPAQAIARRTRAIRARSLGAMDLPPLPSFIQDWMRPVADEVSKVVDDEGDAGAQVVESSLESQDEDEKDELASVLSFHDEGPTVAEALVRSHDGKKLITFDDLPFWWRNNQYIHTGYRFIPLGKSGPIPLLKSAFQIHNETVNIHSHSIPTVFIMSIAIPLILWRSPLPDAQWLDTTMLITYLLAATSCMSSSAGWHMLSGCASKRWFEWGACVDYIGISWLIAMSFNTVVYNAYYCYPKTVVAYTLVNIGFGALGSYLPFQKWFNQRKNKPWRITFFLTLAVSMFTPLAQLFYYEGFERAAAFTSPFGTSVLAYVLGLLAYAFHWPECIWPGKFDRWGASHQIWHFGIVIAIGLHYRAIFHAYNLRWDYSCAAPDAQLPVSAAVSQLIWGPAA</sequence>
<accession>A0ABR3QB22</accession>
<dbReference type="InterPro" id="IPR004254">
    <property type="entry name" value="AdipoR/HlyIII-related"/>
</dbReference>
<name>A0ABR3QB22_9TREE</name>
<evidence type="ECO:0000313" key="7">
    <source>
        <dbReference type="EMBL" id="KAL1411924.1"/>
    </source>
</evidence>
<comment type="caution">
    <text evidence="7">The sequence shown here is derived from an EMBL/GenBank/DDBJ whole genome shotgun (WGS) entry which is preliminary data.</text>
</comment>
<feature type="transmembrane region" description="Helical" evidence="6">
    <location>
        <begin position="520"/>
        <end position="539"/>
    </location>
</feature>
<dbReference type="Pfam" id="PF03006">
    <property type="entry name" value="HlyIII"/>
    <property type="match status" value="1"/>
</dbReference>
<dbReference type="Proteomes" id="UP001565368">
    <property type="component" value="Unassembled WGS sequence"/>
</dbReference>
<dbReference type="PANTHER" id="PTHR20855:SF97">
    <property type="entry name" value="ADIPOR-LIKE RECEPTOR IZH3-RELATED"/>
    <property type="match status" value="1"/>
</dbReference>
<dbReference type="GeneID" id="95983953"/>
<feature type="compositionally biased region" description="Low complexity" evidence="5">
    <location>
        <begin position="26"/>
        <end position="36"/>
    </location>
</feature>
<feature type="transmembrane region" description="Helical" evidence="6">
    <location>
        <begin position="448"/>
        <end position="468"/>
    </location>
</feature>
<feature type="compositionally biased region" description="Low complexity" evidence="5">
    <location>
        <begin position="65"/>
        <end position="74"/>
    </location>
</feature>
<feature type="transmembrane region" description="Helical" evidence="6">
    <location>
        <begin position="605"/>
        <end position="628"/>
    </location>
</feature>
<evidence type="ECO:0000256" key="2">
    <source>
        <dbReference type="ARBA" id="ARBA00022692"/>
    </source>
</evidence>
<comment type="subcellular location">
    <subcellularLocation>
        <location evidence="1">Membrane</location>
        <topology evidence="1">Multi-pass membrane protein</topology>
    </subcellularLocation>
</comment>
<feature type="compositionally biased region" description="Low complexity" evidence="5">
    <location>
        <begin position="250"/>
        <end position="267"/>
    </location>
</feature>
<dbReference type="RefSeq" id="XP_069211868.1">
    <property type="nucleotide sequence ID" value="XM_069351482.1"/>
</dbReference>
<keyword evidence="2 6" id="KW-0812">Transmembrane</keyword>
<protein>
    <submittedName>
        <fullName evidence="7">Inc metabolism membrane protein</fullName>
    </submittedName>
</protein>
<organism evidence="7 8">
    <name type="scientific">Vanrija albida</name>
    <dbReference type="NCBI Taxonomy" id="181172"/>
    <lineage>
        <taxon>Eukaryota</taxon>
        <taxon>Fungi</taxon>
        <taxon>Dikarya</taxon>
        <taxon>Basidiomycota</taxon>
        <taxon>Agaricomycotina</taxon>
        <taxon>Tremellomycetes</taxon>
        <taxon>Trichosporonales</taxon>
        <taxon>Trichosporonaceae</taxon>
        <taxon>Vanrija</taxon>
    </lineage>
</organism>